<dbReference type="SUPFAM" id="SSF56784">
    <property type="entry name" value="HAD-like"/>
    <property type="match status" value="1"/>
</dbReference>
<dbReference type="RefSeq" id="WP_308437949.1">
    <property type="nucleotide sequence ID" value="NZ_BNAT01000075.1"/>
</dbReference>
<dbReference type="AlphaFoldDB" id="A0A918ZTZ9"/>
<reference evidence="2" key="1">
    <citation type="journal article" date="2014" name="Int. J. Syst. Evol. Microbiol.">
        <title>Complete genome sequence of Corynebacterium casei LMG S-19264T (=DSM 44701T), isolated from a smear-ripened cheese.</title>
        <authorList>
            <consortium name="US DOE Joint Genome Institute (JGI-PGF)"/>
            <person name="Walter F."/>
            <person name="Albersmeier A."/>
            <person name="Kalinowski J."/>
            <person name="Ruckert C."/>
        </authorList>
    </citation>
    <scope>NUCLEOTIDE SEQUENCE</scope>
    <source>
        <strain evidence="2">CGMCC 4.7403</strain>
    </source>
</reference>
<reference evidence="2" key="2">
    <citation type="submission" date="2020-09" db="EMBL/GenBank/DDBJ databases">
        <authorList>
            <person name="Sun Q."/>
            <person name="Zhou Y."/>
        </authorList>
    </citation>
    <scope>NUCLEOTIDE SEQUENCE</scope>
    <source>
        <strain evidence="2">CGMCC 4.7403</strain>
    </source>
</reference>
<name>A0A918ZTZ9_9ACTN</name>
<dbReference type="Pfam" id="PF00702">
    <property type="entry name" value="Hydrolase"/>
    <property type="match status" value="1"/>
</dbReference>
<dbReference type="InterPro" id="IPR023214">
    <property type="entry name" value="HAD_sf"/>
</dbReference>
<keyword evidence="3" id="KW-1185">Reference proteome</keyword>
<comment type="caution">
    <text evidence="2">The sequence shown here is derived from an EMBL/GenBank/DDBJ whole genome shotgun (WGS) entry which is preliminary data.</text>
</comment>
<evidence type="ECO:0000256" key="1">
    <source>
        <dbReference type="SAM" id="MobiDB-lite"/>
    </source>
</evidence>
<proteinExistence type="predicted"/>
<evidence type="ECO:0000313" key="2">
    <source>
        <dbReference type="EMBL" id="GHE69979.1"/>
    </source>
</evidence>
<sequence>MFYPAHAVAAAGPRQHFCRPRCSFRAAVADFLAEHDLPNSDLTWALAIDASGDTARYEVAAALTDRYGDVVPTAAIRALVDNGAADRVVLAHSAREALGKATADGWTCVIVTNGRTVQQETKIRNTGLDRLVQAWVVSQDVVGHKKPDGERSVDHDPEEPRSSGSGPALSLMPQRKPVAVWQWVRHHPRVMVMQPVLEIVAASDFALWPVGEHESYGYLVLGGELTPAEVGAAVMRIAECNDFEPEEEHGPCPSDPLGAFLHGLLTMPDLFAAGGFRVTDDATGTVFVEPGCCSGLETWRDWLEVLDGTGCSFFGHDPSSVAERVGDTVRLTLDAYAKDGSPVIELPGDEVRALVTGAQQDLRDFLSLAGNWAEEHLPTHAAAVTAALARALDLELTE</sequence>
<evidence type="ECO:0000313" key="3">
    <source>
        <dbReference type="Proteomes" id="UP000603227"/>
    </source>
</evidence>
<feature type="compositionally biased region" description="Basic and acidic residues" evidence="1">
    <location>
        <begin position="144"/>
        <end position="161"/>
    </location>
</feature>
<dbReference type="EMBL" id="BNAT01000075">
    <property type="protein sequence ID" value="GHE69979.1"/>
    <property type="molecule type" value="Genomic_DNA"/>
</dbReference>
<protein>
    <submittedName>
        <fullName evidence="2">Uncharacterized protein</fullName>
    </submittedName>
</protein>
<gene>
    <name evidence="2" type="ORF">GCM10017771_93860</name>
</gene>
<organism evidence="2 3">
    <name type="scientific">Streptomyces capitiformicae</name>
    <dbReference type="NCBI Taxonomy" id="2014920"/>
    <lineage>
        <taxon>Bacteria</taxon>
        <taxon>Bacillati</taxon>
        <taxon>Actinomycetota</taxon>
        <taxon>Actinomycetes</taxon>
        <taxon>Kitasatosporales</taxon>
        <taxon>Streptomycetaceae</taxon>
        <taxon>Streptomyces</taxon>
    </lineage>
</organism>
<accession>A0A918ZTZ9</accession>
<feature type="region of interest" description="Disordered" evidence="1">
    <location>
        <begin position="144"/>
        <end position="171"/>
    </location>
</feature>
<dbReference type="InterPro" id="IPR023198">
    <property type="entry name" value="PGP-like_dom2"/>
</dbReference>
<dbReference type="Proteomes" id="UP000603227">
    <property type="component" value="Unassembled WGS sequence"/>
</dbReference>
<dbReference type="Gene3D" id="3.40.50.1000">
    <property type="entry name" value="HAD superfamily/HAD-like"/>
    <property type="match status" value="1"/>
</dbReference>
<dbReference type="InterPro" id="IPR036412">
    <property type="entry name" value="HAD-like_sf"/>
</dbReference>
<dbReference type="Gene3D" id="1.10.150.240">
    <property type="entry name" value="Putative phosphatase, domain 2"/>
    <property type="match status" value="1"/>
</dbReference>